<evidence type="ECO:0000313" key="3">
    <source>
        <dbReference type="Proteomes" id="UP000886804"/>
    </source>
</evidence>
<dbReference type="Proteomes" id="UP000886804">
    <property type="component" value="Unassembled WGS sequence"/>
</dbReference>
<dbReference type="InterPro" id="IPR035488">
    <property type="entry name" value="FrlB_SIS"/>
</dbReference>
<reference evidence="2" key="1">
    <citation type="journal article" date="2021" name="PeerJ">
        <title>Extensive microbial diversity within the chicken gut microbiome revealed by metagenomics and culture.</title>
        <authorList>
            <person name="Gilroy R."/>
            <person name="Ravi A."/>
            <person name="Getino M."/>
            <person name="Pursley I."/>
            <person name="Horton D.L."/>
            <person name="Alikhan N.F."/>
            <person name="Baker D."/>
            <person name="Gharbi K."/>
            <person name="Hall N."/>
            <person name="Watson M."/>
            <person name="Adriaenssens E.M."/>
            <person name="Foster-Nyarko E."/>
            <person name="Jarju S."/>
            <person name="Secka A."/>
            <person name="Antonio M."/>
            <person name="Oren A."/>
            <person name="Chaudhuri R.R."/>
            <person name="La Ragione R."/>
            <person name="Hildebrand F."/>
            <person name="Pallen M.J."/>
        </authorList>
    </citation>
    <scope>NUCLEOTIDE SEQUENCE</scope>
    <source>
        <strain evidence="2">CHK188-4685</strain>
    </source>
</reference>
<comment type="caution">
    <text evidence="2">The sequence shown here is derived from an EMBL/GenBank/DDBJ whole genome shotgun (WGS) entry which is preliminary data.</text>
</comment>
<dbReference type="PANTHER" id="PTHR10937">
    <property type="entry name" value="GLUCOSAMINE--FRUCTOSE-6-PHOSPHATE AMINOTRANSFERASE, ISOMERIZING"/>
    <property type="match status" value="1"/>
</dbReference>
<feature type="domain" description="SIS" evidence="1">
    <location>
        <begin position="27"/>
        <end position="165"/>
    </location>
</feature>
<dbReference type="SUPFAM" id="SSF53697">
    <property type="entry name" value="SIS domain"/>
    <property type="match status" value="1"/>
</dbReference>
<name>A0A9D2L914_9FIRM</name>
<sequence>MFNFDEAKVRQEHQNGVDLIPKVEKIVDEVCAKGYSTIFYIGIGGTVLYASQMMHIVKQLGARVPMYVENAADFNLVGNPFFDKESVVVIESVSGDTKEVVQAVDKAHEAGARVIGYVEKEGSPLYEKCDYLVHAVGAGYYFWYGVTLRFLKNAGYFEQYDQFFKELVHMPDNVVQIYKDADADAKAYAETYCDEPITYLVGSGNLEDWATCYGMCIMEEMQWMRTRPISAANFFHGTLEVIERDIPVILIKGEDATRPQMDRVEKFVNTISAKVIVFDSKKFKLEGISDEFRWILAPIVMRSAFQRVNVHLEYCRRHPLAIRRYYRHLDY</sequence>
<evidence type="ECO:0000259" key="1">
    <source>
        <dbReference type="PROSITE" id="PS51464"/>
    </source>
</evidence>
<proteinExistence type="predicted"/>
<dbReference type="PROSITE" id="PS51464">
    <property type="entry name" value="SIS"/>
    <property type="match status" value="1"/>
</dbReference>
<dbReference type="AlphaFoldDB" id="A0A9D2L914"/>
<evidence type="ECO:0000313" key="2">
    <source>
        <dbReference type="EMBL" id="HJB08116.1"/>
    </source>
</evidence>
<dbReference type="CDD" id="cd05710">
    <property type="entry name" value="SIS_1"/>
    <property type="match status" value="1"/>
</dbReference>
<dbReference type="PIRSF" id="PIRSF009290">
    <property type="entry name" value="FrlB"/>
    <property type="match status" value="1"/>
</dbReference>
<dbReference type="InterPro" id="IPR035490">
    <property type="entry name" value="GlmS/FrlB_SIS"/>
</dbReference>
<dbReference type="GO" id="GO:0006487">
    <property type="term" value="P:protein N-linked glycosylation"/>
    <property type="evidence" value="ECO:0007669"/>
    <property type="project" value="TreeGrafter"/>
</dbReference>
<dbReference type="EMBL" id="DWYS01000116">
    <property type="protein sequence ID" value="HJB08116.1"/>
    <property type="molecule type" value="Genomic_DNA"/>
</dbReference>
<accession>A0A9D2L914</accession>
<gene>
    <name evidence="2" type="ORF">H9716_09705</name>
</gene>
<dbReference type="PANTHER" id="PTHR10937:SF14">
    <property type="entry name" value="FRUCTOSELYSINE 6-PHOSPHATE DEGLYCASE"/>
    <property type="match status" value="1"/>
</dbReference>
<dbReference type="GO" id="GO:0006002">
    <property type="term" value="P:fructose 6-phosphate metabolic process"/>
    <property type="evidence" value="ECO:0007669"/>
    <property type="project" value="TreeGrafter"/>
</dbReference>
<dbReference type="GO" id="GO:0006047">
    <property type="term" value="P:UDP-N-acetylglucosamine metabolic process"/>
    <property type="evidence" value="ECO:0007669"/>
    <property type="project" value="TreeGrafter"/>
</dbReference>
<dbReference type="InterPro" id="IPR024713">
    <property type="entry name" value="Fructosamine_deglycase_FrlB"/>
</dbReference>
<dbReference type="GO" id="GO:0004360">
    <property type="term" value="F:glutamine-fructose-6-phosphate transaminase (isomerizing) activity"/>
    <property type="evidence" value="ECO:0007669"/>
    <property type="project" value="TreeGrafter"/>
</dbReference>
<dbReference type="Pfam" id="PF01380">
    <property type="entry name" value="SIS"/>
    <property type="match status" value="1"/>
</dbReference>
<reference evidence="2" key="2">
    <citation type="submission" date="2021-04" db="EMBL/GenBank/DDBJ databases">
        <authorList>
            <person name="Gilroy R."/>
        </authorList>
    </citation>
    <scope>NUCLEOTIDE SEQUENCE</scope>
    <source>
        <strain evidence="2">CHK188-4685</strain>
    </source>
</reference>
<dbReference type="Gene3D" id="3.40.50.10490">
    <property type="entry name" value="Glucose-6-phosphate isomerase like protein, domain 1"/>
    <property type="match status" value="2"/>
</dbReference>
<protein>
    <submittedName>
        <fullName evidence="2">SIS domain-containing protein</fullName>
    </submittedName>
</protein>
<dbReference type="InterPro" id="IPR001347">
    <property type="entry name" value="SIS_dom"/>
</dbReference>
<dbReference type="InterPro" id="IPR046348">
    <property type="entry name" value="SIS_dom_sf"/>
</dbReference>
<dbReference type="CDD" id="cd05009">
    <property type="entry name" value="SIS_GlmS_GlmD_2"/>
    <property type="match status" value="1"/>
</dbReference>
<organism evidence="2 3">
    <name type="scientific">Candidatus Enterocloster faecavium</name>
    <dbReference type="NCBI Taxonomy" id="2838560"/>
    <lineage>
        <taxon>Bacteria</taxon>
        <taxon>Bacillati</taxon>
        <taxon>Bacillota</taxon>
        <taxon>Clostridia</taxon>
        <taxon>Lachnospirales</taxon>
        <taxon>Lachnospiraceae</taxon>
        <taxon>Enterocloster</taxon>
    </lineage>
</organism>
<dbReference type="GO" id="GO:0097367">
    <property type="term" value="F:carbohydrate derivative binding"/>
    <property type="evidence" value="ECO:0007669"/>
    <property type="project" value="InterPro"/>
</dbReference>